<organism evidence="1 2">
    <name type="scientific">Fusarium phyllophilum</name>
    <dbReference type="NCBI Taxonomy" id="47803"/>
    <lineage>
        <taxon>Eukaryota</taxon>
        <taxon>Fungi</taxon>
        <taxon>Dikarya</taxon>
        <taxon>Ascomycota</taxon>
        <taxon>Pezizomycotina</taxon>
        <taxon>Sordariomycetes</taxon>
        <taxon>Hypocreomycetidae</taxon>
        <taxon>Hypocreales</taxon>
        <taxon>Nectriaceae</taxon>
        <taxon>Fusarium</taxon>
        <taxon>Fusarium fujikuroi species complex</taxon>
    </lineage>
</organism>
<gene>
    <name evidence="1" type="ORF">FPHYL_9038</name>
</gene>
<name>A0A8H5JF78_9HYPO</name>
<dbReference type="AlphaFoldDB" id="A0A8H5JF78"/>
<reference evidence="1 2" key="1">
    <citation type="submission" date="2020-05" db="EMBL/GenBank/DDBJ databases">
        <title>Identification and distribution of gene clusters putatively required for synthesis of sphingolipid metabolism inhibitors in phylogenetically diverse species of the filamentous fungus Fusarium.</title>
        <authorList>
            <person name="Kim H.-S."/>
            <person name="Busman M."/>
            <person name="Brown D.W."/>
            <person name="Divon H."/>
            <person name="Uhlig S."/>
            <person name="Proctor R.H."/>
        </authorList>
    </citation>
    <scope>NUCLEOTIDE SEQUENCE [LARGE SCALE GENOMIC DNA]</scope>
    <source>
        <strain evidence="1 2">NRRL 13617</strain>
    </source>
</reference>
<dbReference type="EMBL" id="JAAOAQ010000360">
    <property type="protein sequence ID" value="KAF5552091.1"/>
    <property type="molecule type" value="Genomic_DNA"/>
</dbReference>
<comment type="caution">
    <text evidence="1">The sequence shown here is derived from an EMBL/GenBank/DDBJ whole genome shotgun (WGS) entry which is preliminary data.</text>
</comment>
<protein>
    <submittedName>
        <fullName evidence="1">Uncharacterized protein</fullName>
    </submittedName>
</protein>
<accession>A0A8H5JF78</accession>
<evidence type="ECO:0000313" key="1">
    <source>
        <dbReference type="EMBL" id="KAF5552091.1"/>
    </source>
</evidence>
<evidence type="ECO:0000313" key="2">
    <source>
        <dbReference type="Proteomes" id="UP000582016"/>
    </source>
</evidence>
<proteinExistence type="predicted"/>
<dbReference type="Proteomes" id="UP000582016">
    <property type="component" value="Unassembled WGS sequence"/>
</dbReference>
<sequence>MDPDWKEVKQRSMRGRLQSLRLRLVDIANNLDNFTTEQLGIHCGAIMEDIRSLSYDCIVGSRDRLDEFQFYWRVGEIEVLIKFCIDEELGKIERAENRKPWMTTEKRREMMKDLRFDIPFTEMCFVPFDAYDFFMSLRQAFKDLIVDELRHRAQDDAMASLQSIKKEESIKEEEGVSELPRSEIHLPGEFIPNDVLKQMFRDLEVTGGDDPSNRWAKQQIDAHQRYLRLPVTDKVAAAAVAEYDDCVSMHMPCPPGMSLLLLTRSGDWWFPHPVDPSAKKSGSWGDVPNLEVITMTREQLRDDHQFVADAFKREVPEMEPRLVELDIDFDKVVTSQYGFVVAWKYVGGDEWFDRYGHVVPELVVDESIIHHSRRWSETMKQGELSG</sequence>
<dbReference type="OrthoDB" id="5004360at2759"/>
<keyword evidence="2" id="KW-1185">Reference proteome</keyword>